<protein>
    <submittedName>
        <fullName evidence="1">Tail fiber assembly protein</fullName>
    </submittedName>
</protein>
<proteinExistence type="predicted"/>
<evidence type="ECO:0000313" key="2">
    <source>
        <dbReference type="Proteomes" id="UP001177527"/>
    </source>
</evidence>
<dbReference type="InterPro" id="IPR003458">
    <property type="entry name" value="Phage_T4_Gp38_tail_assem"/>
</dbReference>
<organism evidence="1 2">
    <name type="scientific">Kluyvera intermedia</name>
    <name type="common">Enterobacter intermedius</name>
    <dbReference type="NCBI Taxonomy" id="61648"/>
    <lineage>
        <taxon>Bacteria</taxon>
        <taxon>Pseudomonadati</taxon>
        <taxon>Pseudomonadota</taxon>
        <taxon>Gammaproteobacteria</taxon>
        <taxon>Enterobacterales</taxon>
        <taxon>Enterobacteriaceae</taxon>
        <taxon>Kluyvera</taxon>
    </lineage>
</organism>
<name>A0AA95G1R5_KLUIN</name>
<dbReference type="EMBL" id="CP123488">
    <property type="protein sequence ID" value="WGL54434.1"/>
    <property type="molecule type" value="Genomic_DNA"/>
</dbReference>
<dbReference type="Proteomes" id="UP001177527">
    <property type="component" value="Chromosome"/>
</dbReference>
<reference evidence="1" key="1">
    <citation type="submission" date="2023-04" db="EMBL/GenBank/DDBJ databases">
        <title>APH(3)-Id, a novel chromosomal aminoglycoside phosphotransferase, identified from an environmental isolate of Kluyvera intermedia DW18.</title>
        <authorList>
            <person name="Sha Y."/>
        </authorList>
    </citation>
    <scope>NUCLEOTIDE SEQUENCE</scope>
    <source>
        <strain evidence="1">DW18</strain>
    </source>
</reference>
<dbReference type="Pfam" id="PF02413">
    <property type="entry name" value="Caudo_TAP"/>
    <property type="match status" value="1"/>
</dbReference>
<dbReference type="InterPro" id="IPR051220">
    <property type="entry name" value="TFA_Chaperone"/>
</dbReference>
<evidence type="ECO:0000313" key="1">
    <source>
        <dbReference type="EMBL" id="WGL54434.1"/>
    </source>
</evidence>
<dbReference type="PANTHER" id="PTHR34413">
    <property type="entry name" value="PROPHAGE TAIL FIBER ASSEMBLY PROTEIN HOMOLOG TFAE-RELATED-RELATED"/>
    <property type="match status" value="1"/>
</dbReference>
<sequence length="140" mass="16008">MNFIYSSVNNMFYPYEYRPQYELSGDWPSNGIDVSDDVFAEFTGKPPQGKMRGPVDDFPAWIDIPPPTHEQEVEAAEGYRQQLLRQIDDVTADWRVELMLSDIGDEDKETLSEWMAYKKAVKAVDTSTAPDITWPEPPAV</sequence>
<dbReference type="RefSeq" id="WP_280555489.1">
    <property type="nucleotide sequence ID" value="NZ_CP123488.1"/>
</dbReference>
<accession>A0AA95G1R5</accession>
<gene>
    <name evidence="1" type="ORF">QBD33_12085</name>
</gene>
<dbReference type="PANTHER" id="PTHR34413:SF1">
    <property type="entry name" value="CYTOPLASMIC PROTEIN"/>
    <property type="match status" value="1"/>
</dbReference>
<dbReference type="AlphaFoldDB" id="A0AA95G1R5"/>